<protein>
    <submittedName>
        <fullName evidence="1">Uncharacterized protein</fullName>
    </submittedName>
</protein>
<dbReference type="EMBL" id="CAKOFQ010007048">
    <property type="protein sequence ID" value="CAH1988613.1"/>
    <property type="molecule type" value="Genomic_DNA"/>
</dbReference>
<name>A0A9P0L8Q6_ACAOB</name>
<reference evidence="1" key="1">
    <citation type="submission" date="2022-03" db="EMBL/GenBank/DDBJ databases">
        <authorList>
            <person name="Sayadi A."/>
        </authorList>
    </citation>
    <scope>NUCLEOTIDE SEQUENCE</scope>
</reference>
<comment type="caution">
    <text evidence="1">The sequence shown here is derived from an EMBL/GenBank/DDBJ whole genome shotgun (WGS) entry which is preliminary data.</text>
</comment>
<organism evidence="1 2">
    <name type="scientific">Acanthoscelides obtectus</name>
    <name type="common">Bean weevil</name>
    <name type="synonym">Bruchus obtectus</name>
    <dbReference type="NCBI Taxonomy" id="200917"/>
    <lineage>
        <taxon>Eukaryota</taxon>
        <taxon>Metazoa</taxon>
        <taxon>Ecdysozoa</taxon>
        <taxon>Arthropoda</taxon>
        <taxon>Hexapoda</taxon>
        <taxon>Insecta</taxon>
        <taxon>Pterygota</taxon>
        <taxon>Neoptera</taxon>
        <taxon>Endopterygota</taxon>
        <taxon>Coleoptera</taxon>
        <taxon>Polyphaga</taxon>
        <taxon>Cucujiformia</taxon>
        <taxon>Chrysomeloidea</taxon>
        <taxon>Chrysomelidae</taxon>
        <taxon>Bruchinae</taxon>
        <taxon>Bruchini</taxon>
        <taxon>Acanthoscelides</taxon>
    </lineage>
</organism>
<dbReference type="AlphaFoldDB" id="A0A9P0L8Q6"/>
<evidence type="ECO:0000313" key="1">
    <source>
        <dbReference type="EMBL" id="CAH1988613.1"/>
    </source>
</evidence>
<proteinExistence type="predicted"/>
<keyword evidence="2" id="KW-1185">Reference proteome</keyword>
<sequence>MYKIPIWRPYEKTKLVMQDERRNVELKTRLRHLVEGIRYNDKLPQIPFF</sequence>
<accession>A0A9P0L8Q6</accession>
<dbReference type="Proteomes" id="UP001152888">
    <property type="component" value="Unassembled WGS sequence"/>
</dbReference>
<gene>
    <name evidence="1" type="ORF">ACAOBT_LOCUS18576</name>
</gene>
<evidence type="ECO:0000313" key="2">
    <source>
        <dbReference type="Proteomes" id="UP001152888"/>
    </source>
</evidence>